<reference evidence="1 2" key="1">
    <citation type="submission" date="2017-05" db="EMBL/GenBank/DDBJ databases">
        <title>The isolation and characterization of 16 novel Shigella-infecting phages from the environment.</title>
        <authorList>
            <person name="Doore S.M."/>
            <person name="Schrad J.R."/>
            <person name="Dover J.A."/>
            <person name="Parent K.N."/>
        </authorList>
    </citation>
    <scope>NUCLEOTIDE SEQUENCE [LARGE SCALE GENOMIC DNA]</scope>
</reference>
<dbReference type="Proteomes" id="UP000223389">
    <property type="component" value="Segment"/>
</dbReference>
<dbReference type="EMBL" id="MF158038">
    <property type="protein sequence ID" value="ATE85695.1"/>
    <property type="molecule type" value="Genomic_DNA"/>
</dbReference>
<evidence type="ECO:0000313" key="1">
    <source>
        <dbReference type="EMBL" id="ATE85695.1"/>
    </source>
</evidence>
<name>A0A291AXG0_9CAUD</name>
<gene>
    <name evidence="1" type="ORF">Sf11_gp48</name>
</gene>
<evidence type="ECO:0000313" key="2">
    <source>
        <dbReference type="Proteomes" id="UP000223389"/>
    </source>
</evidence>
<proteinExistence type="predicted"/>
<accession>A0A291AXG0</accession>
<keyword evidence="2" id="KW-1185">Reference proteome</keyword>
<organism evidence="1 2">
    <name type="scientific">Shigella phage Sf11 SMD-2017</name>
    <dbReference type="NCBI Taxonomy" id="2282196"/>
    <lineage>
        <taxon>Viruses</taxon>
        <taxon>Duplodnaviria</taxon>
        <taxon>Heunggongvirae</taxon>
        <taxon>Uroviricota</taxon>
        <taxon>Caudoviricetes</taxon>
        <taxon>Cedarrivervirus</taxon>
        <taxon>Cedarrivervirus Sf11</taxon>
    </lineage>
</organism>
<protein>
    <submittedName>
        <fullName evidence="1">Uncharacterized protein</fullName>
    </submittedName>
</protein>
<sequence length="65" mass="7359">MRYKEIAARYQKEVREVMEILNVREDTIKYVETAMCSLALEAEVAGREKADELISAVVYSSTSNG</sequence>